<keyword evidence="3" id="KW-1185">Reference proteome</keyword>
<organism evidence="2 3">
    <name type="scientific">Lobosporangium transversale</name>
    <dbReference type="NCBI Taxonomy" id="64571"/>
    <lineage>
        <taxon>Eukaryota</taxon>
        <taxon>Fungi</taxon>
        <taxon>Fungi incertae sedis</taxon>
        <taxon>Mucoromycota</taxon>
        <taxon>Mortierellomycotina</taxon>
        <taxon>Mortierellomycetes</taxon>
        <taxon>Mortierellales</taxon>
        <taxon>Mortierellaceae</taxon>
        <taxon>Lobosporangium</taxon>
    </lineage>
</organism>
<keyword evidence="1" id="KW-0812">Transmembrane</keyword>
<dbReference type="RefSeq" id="XP_021881086.1">
    <property type="nucleotide sequence ID" value="XM_022024307.1"/>
</dbReference>
<gene>
    <name evidence="2" type="ORF">BCR41DRAFT_354382</name>
</gene>
<accession>A0A1Y2GLV4</accession>
<dbReference type="InParanoid" id="A0A1Y2GLV4"/>
<dbReference type="AlphaFoldDB" id="A0A1Y2GLV4"/>
<feature type="transmembrane region" description="Helical" evidence="1">
    <location>
        <begin position="12"/>
        <end position="33"/>
    </location>
</feature>
<dbReference type="GeneID" id="33566151"/>
<keyword evidence="1" id="KW-1133">Transmembrane helix</keyword>
<dbReference type="EMBL" id="MCFF01000020">
    <property type="protein sequence ID" value="ORZ14954.1"/>
    <property type="molecule type" value="Genomic_DNA"/>
</dbReference>
<dbReference type="Proteomes" id="UP000193648">
    <property type="component" value="Unassembled WGS sequence"/>
</dbReference>
<comment type="caution">
    <text evidence="2">The sequence shown here is derived from an EMBL/GenBank/DDBJ whole genome shotgun (WGS) entry which is preliminary data.</text>
</comment>
<evidence type="ECO:0000313" key="2">
    <source>
        <dbReference type="EMBL" id="ORZ14954.1"/>
    </source>
</evidence>
<reference evidence="2 3" key="1">
    <citation type="submission" date="2016-07" db="EMBL/GenBank/DDBJ databases">
        <title>Pervasive Adenine N6-methylation of Active Genes in Fungi.</title>
        <authorList>
            <consortium name="DOE Joint Genome Institute"/>
            <person name="Mondo S.J."/>
            <person name="Dannebaum R.O."/>
            <person name="Kuo R.C."/>
            <person name="Labutti K."/>
            <person name="Haridas S."/>
            <person name="Kuo A."/>
            <person name="Salamov A."/>
            <person name="Ahrendt S.R."/>
            <person name="Lipzen A."/>
            <person name="Sullivan W."/>
            <person name="Andreopoulos W.B."/>
            <person name="Clum A."/>
            <person name="Lindquist E."/>
            <person name="Daum C."/>
            <person name="Ramamoorthy G.K."/>
            <person name="Gryganskyi A."/>
            <person name="Culley D."/>
            <person name="Magnuson J.K."/>
            <person name="James T.Y."/>
            <person name="O'Malley M.A."/>
            <person name="Stajich J.E."/>
            <person name="Spatafora J.W."/>
            <person name="Visel A."/>
            <person name="Grigoriev I.V."/>
        </authorList>
    </citation>
    <scope>NUCLEOTIDE SEQUENCE [LARGE SCALE GENOMIC DNA]</scope>
    <source>
        <strain evidence="2 3">NRRL 3116</strain>
    </source>
</reference>
<sequence>MDVVVAMICFPLHASICPILIISLPLQLLLYLFQSAPSFSRCPGPPLPFLDHVVSIDLLYDDCRQFPRPDNLPPVNCKQHSFFLVF</sequence>
<evidence type="ECO:0000313" key="3">
    <source>
        <dbReference type="Proteomes" id="UP000193648"/>
    </source>
</evidence>
<keyword evidence="1" id="KW-0472">Membrane</keyword>
<evidence type="ECO:0000256" key="1">
    <source>
        <dbReference type="SAM" id="Phobius"/>
    </source>
</evidence>
<name>A0A1Y2GLV4_9FUNG</name>
<protein>
    <submittedName>
        <fullName evidence="2">Uncharacterized protein</fullName>
    </submittedName>
</protein>
<proteinExistence type="predicted"/>